<dbReference type="AlphaFoldDB" id="A0A4S2MVP7"/>
<dbReference type="PROSITE" id="PS00889">
    <property type="entry name" value="CNMP_BINDING_2"/>
    <property type="match status" value="1"/>
</dbReference>
<evidence type="ECO:0000256" key="9">
    <source>
        <dbReference type="SAM" id="MobiDB-lite"/>
    </source>
</evidence>
<keyword evidence="8" id="KW-0407">Ion channel</keyword>
<evidence type="ECO:0000259" key="11">
    <source>
        <dbReference type="PROSITE" id="PS50181"/>
    </source>
</evidence>
<dbReference type="InterPro" id="IPR036047">
    <property type="entry name" value="F-box-like_dom_sf"/>
</dbReference>
<feature type="region of interest" description="Disordered" evidence="9">
    <location>
        <begin position="206"/>
        <end position="242"/>
    </location>
</feature>
<dbReference type="GO" id="GO:0005221">
    <property type="term" value="F:intracellularly cyclic nucleotide-activated monoatomic cation channel activity"/>
    <property type="evidence" value="ECO:0007669"/>
    <property type="project" value="InterPro"/>
</dbReference>
<dbReference type="Gene3D" id="2.60.120.10">
    <property type="entry name" value="Jelly Rolls"/>
    <property type="match status" value="2"/>
</dbReference>
<dbReference type="Pfam" id="PF16643">
    <property type="entry name" value="cNMPbd_u2"/>
    <property type="match status" value="1"/>
</dbReference>
<evidence type="ECO:0000259" key="10">
    <source>
        <dbReference type="PROSITE" id="PS50042"/>
    </source>
</evidence>
<dbReference type="Pfam" id="PF25372">
    <property type="entry name" value="DUF7885"/>
    <property type="match status" value="1"/>
</dbReference>
<dbReference type="FunFam" id="2.60.120.10:FF:000057">
    <property type="entry name" value="Cyclic nucleotide-binding domain protein"/>
    <property type="match status" value="1"/>
</dbReference>
<evidence type="ECO:0000256" key="7">
    <source>
        <dbReference type="ARBA" id="ARBA00023286"/>
    </source>
</evidence>
<reference evidence="12 13" key="1">
    <citation type="submission" date="2019-04" db="EMBL/GenBank/DDBJ databases">
        <title>Comparative genomics and transcriptomics to analyze fruiting body development in filamentous ascomycetes.</title>
        <authorList>
            <consortium name="DOE Joint Genome Institute"/>
            <person name="Lutkenhaus R."/>
            <person name="Traeger S."/>
            <person name="Breuer J."/>
            <person name="Kuo A."/>
            <person name="Lipzen A."/>
            <person name="Pangilinan J."/>
            <person name="Dilworth D."/>
            <person name="Sandor L."/>
            <person name="Poggeler S."/>
            <person name="Barry K."/>
            <person name="Grigoriev I.V."/>
            <person name="Nowrousian M."/>
        </authorList>
    </citation>
    <scope>NUCLEOTIDE SEQUENCE [LARGE SCALE GENOMIC DNA]</scope>
    <source>
        <strain evidence="12 13">CBS 389.68</strain>
    </source>
</reference>
<evidence type="ECO:0000256" key="3">
    <source>
        <dbReference type="ARBA" id="ARBA00022692"/>
    </source>
</evidence>
<dbReference type="PROSITE" id="PS50181">
    <property type="entry name" value="FBOX"/>
    <property type="match status" value="1"/>
</dbReference>
<protein>
    <submittedName>
        <fullName evidence="12">RNI-like protein</fullName>
    </submittedName>
</protein>
<keyword evidence="2" id="KW-0813">Transport</keyword>
<feature type="compositionally biased region" description="Low complexity" evidence="9">
    <location>
        <begin position="471"/>
        <end position="480"/>
    </location>
</feature>
<dbReference type="InterPro" id="IPR006553">
    <property type="entry name" value="Leu-rich_rpt_Cys-con_subtyp"/>
</dbReference>
<dbReference type="PROSITE" id="PS50042">
    <property type="entry name" value="CNMP_BINDING_3"/>
    <property type="match status" value="2"/>
</dbReference>
<dbReference type="GO" id="GO:0016020">
    <property type="term" value="C:membrane"/>
    <property type="evidence" value="ECO:0007669"/>
    <property type="project" value="UniProtKB-SubCell"/>
</dbReference>
<evidence type="ECO:0000256" key="1">
    <source>
        <dbReference type="ARBA" id="ARBA00004141"/>
    </source>
</evidence>
<feature type="domain" description="Cyclic nucleotide-binding" evidence="10">
    <location>
        <begin position="58"/>
        <end position="175"/>
    </location>
</feature>
<evidence type="ECO:0000256" key="6">
    <source>
        <dbReference type="ARBA" id="ARBA00023136"/>
    </source>
</evidence>
<evidence type="ECO:0000313" key="13">
    <source>
        <dbReference type="Proteomes" id="UP000298138"/>
    </source>
</evidence>
<dbReference type="SUPFAM" id="SSF51206">
    <property type="entry name" value="cAMP-binding domain-like"/>
    <property type="match status" value="2"/>
</dbReference>
<dbReference type="Gene3D" id="3.80.10.10">
    <property type="entry name" value="Ribonuclease Inhibitor"/>
    <property type="match status" value="2"/>
</dbReference>
<dbReference type="GO" id="GO:0044877">
    <property type="term" value="F:protein-containing complex binding"/>
    <property type="evidence" value="ECO:0007669"/>
    <property type="project" value="TreeGrafter"/>
</dbReference>
<feature type="compositionally biased region" description="Polar residues" evidence="9">
    <location>
        <begin position="417"/>
        <end position="431"/>
    </location>
</feature>
<dbReference type="InterPro" id="IPR018488">
    <property type="entry name" value="cNMP-bd_CS"/>
</dbReference>
<keyword evidence="13" id="KW-1185">Reference proteome</keyword>
<keyword evidence="7" id="KW-1071">Ligand-gated ion channel</keyword>
<gene>
    <name evidence="12" type="ORF">EX30DRAFT_359048</name>
</gene>
<dbReference type="InterPro" id="IPR018490">
    <property type="entry name" value="cNMP-bd_dom_sf"/>
</dbReference>
<dbReference type="InterPro" id="IPR000595">
    <property type="entry name" value="cNMP-bd_dom"/>
</dbReference>
<dbReference type="InterPro" id="IPR014710">
    <property type="entry name" value="RmlC-like_jellyroll"/>
</dbReference>
<evidence type="ECO:0000256" key="8">
    <source>
        <dbReference type="ARBA" id="ARBA00023303"/>
    </source>
</evidence>
<dbReference type="PANTHER" id="PTHR45638:SF24">
    <property type="entry name" value="CYCLIC NUCLEOTIDE-BINDING DOMAIN PROTEIN (AFU_ORTHOLOGUE AFUA_2G03170)"/>
    <property type="match status" value="1"/>
</dbReference>
<dbReference type="OrthoDB" id="421226at2759"/>
<keyword evidence="3" id="KW-0812">Transmembrane</keyword>
<evidence type="ECO:0000256" key="2">
    <source>
        <dbReference type="ARBA" id="ARBA00022448"/>
    </source>
</evidence>
<dbReference type="STRING" id="341454.A0A4S2MVP7"/>
<dbReference type="CDD" id="cd00038">
    <property type="entry name" value="CAP_ED"/>
    <property type="match status" value="2"/>
</dbReference>
<evidence type="ECO:0000313" key="12">
    <source>
        <dbReference type="EMBL" id="TGZ80699.1"/>
    </source>
</evidence>
<sequence>MHRRRNPSAPLPPPPSPHHLIQTFESTANPSRPIRPSPLTTQNGIPLDLLDRLRSFPLFQSAPESFLTAVASHLRPQLHSPRDYILTEGENAKAMYWLVRGAVAVTSRDGESTYAELRPGAFFGEIAILMNIPRTATIIARSRCLLVVLTKEALQRELPRFPEVERAIREEAEERLEVLIKKKREREKGRVGGVKRAVDEDRDVEMHHRELERERRGTPSPPPMMTAFHHQQQQSPKRPTTPTVVSPINGVNGMMPGGHWASGASALGNVAVNIRQLLMELPLFSELPNENLHFLGLSAHPKTFPPFTNILQQNSIGREIFFIVGGEVEVVDESDTRNTRVKARLKKGQYFGEVAALSLAPKRIATVRSVTQVECLVISNDVLNELWKRCPPGIRAQVEATARTRMDDVDAMDIDTPDQSLSPTVQISRPKSPSLAVPDAEPCDPDPYVPDFELLVRTKSRRGSLTPPQPGTVSSTSPGEESPPPPQLKIYKHTTQSIPDYPVGGVKKIRIQSTGNSPSRFNTGRLPDQLLVSIFQKLELDALMRLRAVCTHWSRLLSTSPQLLHVLDLAPYNRVITDHAITSAIAPFVGQRPRIIDISNCFHLSDAAFTTLAVLCGTNVVDWRMKSVWDITAPAILEMSNRAKGLKSIDLSNCRKVSDTLLARIVGWPPHPHPHPHPATYPPPGTIIGCPSLSSLTLSYCKHLTDRTMSHLATHASQRLTHLNLTRCTTITDSGFHSWSLTTFPSLRTLILSDCTYLTDSSIIYLCSSAPYLTHLDLSFCCALSDTALEVIALRCQGLRELRVAFCGSAVSDASLRCVGSHLWALRRLSVRGCVRVTGVGVEEVLENCELLEWFDVSQCVNLREWDGHAFIFFIICFE</sequence>
<dbReference type="SMART" id="SM00100">
    <property type="entry name" value="cNMP"/>
    <property type="match status" value="2"/>
</dbReference>
<feature type="domain" description="F-box" evidence="11">
    <location>
        <begin position="520"/>
        <end position="567"/>
    </location>
</feature>
<evidence type="ECO:0000256" key="4">
    <source>
        <dbReference type="ARBA" id="ARBA00022989"/>
    </source>
</evidence>
<dbReference type="InterPro" id="IPR050866">
    <property type="entry name" value="CNG_cation_channel"/>
</dbReference>
<dbReference type="InterPro" id="IPR057207">
    <property type="entry name" value="FBXL15_LRR"/>
</dbReference>
<dbReference type="SUPFAM" id="SSF52047">
    <property type="entry name" value="RNI-like"/>
    <property type="match status" value="1"/>
</dbReference>
<keyword evidence="4" id="KW-1133">Transmembrane helix</keyword>
<comment type="subcellular location">
    <subcellularLocation>
        <location evidence="1">Membrane</location>
        <topology evidence="1">Multi-pass membrane protein</topology>
    </subcellularLocation>
</comment>
<dbReference type="Pfam" id="PF00027">
    <property type="entry name" value="cNMP_binding"/>
    <property type="match status" value="2"/>
</dbReference>
<organism evidence="12 13">
    <name type="scientific">Ascodesmis nigricans</name>
    <dbReference type="NCBI Taxonomy" id="341454"/>
    <lineage>
        <taxon>Eukaryota</taxon>
        <taxon>Fungi</taxon>
        <taxon>Dikarya</taxon>
        <taxon>Ascomycota</taxon>
        <taxon>Pezizomycotina</taxon>
        <taxon>Pezizomycetes</taxon>
        <taxon>Pezizales</taxon>
        <taxon>Ascodesmidaceae</taxon>
        <taxon>Ascodesmis</taxon>
    </lineage>
</organism>
<proteinExistence type="predicted"/>
<dbReference type="InterPro" id="IPR032675">
    <property type="entry name" value="LRR_dom_sf"/>
</dbReference>
<dbReference type="Pfam" id="PF12937">
    <property type="entry name" value="F-box-like"/>
    <property type="match status" value="1"/>
</dbReference>
<accession>A0A4S2MVP7</accession>
<dbReference type="InterPro" id="IPR001810">
    <property type="entry name" value="F-box_dom"/>
</dbReference>
<keyword evidence="6" id="KW-0472">Membrane</keyword>
<feature type="compositionally biased region" description="Polar residues" evidence="9">
    <location>
        <begin position="229"/>
        <end position="242"/>
    </location>
</feature>
<dbReference type="PANTHER" id="PTHR45638">
    <property type="entry name" value="CYCLIC NUCLEOTIDE-GATED CATION CHANNEL SUBUNIT A"/>
    <property type="match status" value="1"/>
</dbReference>
<dbReference type="Proteomes" id="UP000298138">
    <property type="component" value="Unassembled WGS sequence"/>
</dbReference>
<dbReference type="InParanoid" id="A0A4S2MVP7"/>
<name>A0A4S2MVP7_9PEZI</name>
<evidence type="ECO:0000256" key="5">
    <source>
        <dbReference type="ARBA" id="ARBA00023065"/>
    </source>
</evidence>
<dbReference type="EMBL" id="ML220123">
    <property type="protein sequence ID" value="TGZ80699.1"/>
    <property type="molecule type" value="Genomic_DNA"/>
</dbReference>
<dbReference type="SUPFAM" id="SSF81383">
    <property type="entry name" value="F-box domain"/>
    <property type="match status" value="1"/>
</dbReference>
<feature type="compositionally biased region" description="Basic and acidic residues" evidence="9">
    <location>
        <begin position="206"/>
        <end position="217"/>
    </location>
</feature>
<dbReference type="SMART" id="SM00367">
    <property type="entry name" value="LRR_CC"/>
    <property type="match status" value="8"/>
</dbReference>
<keyword evidence="5" id="KW-0406">Ion transport</keyword>
<feature type="region of interest" description="Disordered" evidence="9">
    <location>
        <begin position="407"/>
        <end position="489"/>
    </location>
</feature>
<feature type="domain" description="Cyclic nucleotide-binding" evidence="10">
    <location>
        <begin position="283"/>
        <end position="404"/>
    </location>
</feature>